<comment type="caution">
    <text evidence="13">The sequence shown here is derived from an EMBL/GenBank/DDBJ whole genome shotgun (WGS) entry which is preliminary data.</text>
</comment>
<comment type="similarity">
    <text evidence="1">Belongs to the iron-containing alcohol dehydrogenase family.</text>
</comment>
<dbReference type="Proteomes" id="UP000240400">
    <property type="component" value="Unassembled WGS sequence"/>
</dbReference>
<evidence type="ECO:0000256" key="7">
    <source>
        <dbReference type="ARBA" id="ARBA00040132"/>
    </source>
</evidence>
<evidence type="ECO:0000256" key="9">
    <source>
        <dbReference type="PIRSR" id="PIRSR000112-1"/>
    </source>
</evidence>
<dbReference type="InterPro" id="IPR001670">
    <property type="entry name" value="ADH_Fe/GldA"/>
</dbReference>
<keyword evidence="2 9" id="KW-0479">Metal-binding</keyword>
<evidence type="ECO:0000256" key="4">
    <source>
        <dbReference type="ARBA" id="ARBA00023027"/>
    </source>
</evidence>
<organism evidence="13 14">
    <name type="scientific">Staphylococcus nepalensis</name>
    <dbReference type="NCBI Taxonomy" id="214473"/>
    <lineage>
        <taxon>Bacteria</taxon>
        <taxon>Bacillati</taxon>
        <taxon>Bacillota</taxon>
        <taxon>Bacilli</taxon>
        <taxon>Bacillales</taxon>
        <taxon>Staphylococcaceae</taxon>
        <taxon>Staphylococcus</taxon>
    </lineage>
</organism>
<comment type="cofactor">
    <cofactor evidence="9">
        <name>Zn(2+)</name>
        <dbReference type="ChEBI" id="CHEBI:29105"/>
    </cofactor>
    <text evidence="9">Binds 1 zinc ion per subunit.</text>
</comment>
<dbReference type="GO" id="GO:0008888">
    <property type="term" value="F:glycerol dehydrogenase (NAD+) activity"/>
    <property type="evidence" value="ECO:0007669"/>
    <property type="project" value="UniProtKB-EC"/>
</dbReference>
<dbReference type="GO" id="GO:0005829">
    <property type="term" value="C:cytosol"/>
    <property type="evidence" value="ECO:0007669"/>
    <property type="project" value="TreeGrafter"/>
</dbReference>
<dbReference type="GO" id="GO:0046872">
    <property type="term" value="F:metal ion binding"/>
    <property type="evidence" value="ECO:0007669"/>
    <property type="project" value="UniProtKB-KW"/>
</dbReference>
<accession>A0A2T4S8N8</accession>
<evidence type="ECO:0000259" key="12">
    <source>
        <dbReference type="Pfam" id="PF00465"/>
    </source>
</evidence>
<dbReference type="PANTHER" id="PTHR43616:SF5">
    <property type="entry name" value="GLYCEROL DEHYDROGENASE 1"/>
    <property type="match status" value="1"/>
</dbReference>
<feature type="binding site" evidence="9">
    <location>
        <position position="273"/>
    </location>
    <ligand>
        <name>glycerol</name>
        <dbReference type="ChEBI" id="CHEBI:17754"/>
    </ligand>
</feature>
<feature type="binding site" evidence="11">
    <location>
        <position position="126"/>
    </location>
    <ligand>
        <name>NAD(+)</name>
        <dbReference type="ChEBI" id="CHEBI:57540"/>
    </ligand>
</feature>
<feature type="domain" description="Alcohol dehydrogenase iron-type/glycerol dehydrogenase GldA" evidence="12">
    <location>
        <begin position="9"/>
        <end position="154"/>
    </location>
</feature>
<reference evidence="13 14" key="1">
    <citation type="journal article" date="2016" name="Front. Microbiol.">
        <title>Comprehensive Phylogenetic Analysis of Bovine Non-aureus Staphylococci Species Based on Whole-Genome Sequencing.</title>
        <authorList>
            <person name="Naushad S."/>
            <person name="Barkema H.W."/>
            <person name="Luby C."/>
            <person name="Condas L.A."/>
            <person name="Nobrega D.B."/>
            <person name="Carson D.A."/>
            <person name="De Buck J."/>
        </authorList>
    </citation>
    <scope>NUCLEOTIDE SEQUENCE [LARGE SCALE GENOMIC DNA]</scope>
    <source>
        <strain evidence="13 14">SNUC 4337</strain>
    </source>
</reference>
<feature type="binding site" evidence="11">
    <location>
        <begin position="117"/>
        <end position="120"/>
    </location>
    <ligand>
        <name>NAD(+)</name>
        <dbReference type="ChEBI" id="CHEBI:57540"/>
    </ligand>
</feature>
<dbReference type="OrthoDB" id="5198708at2"/>
<feature type="binding site" evidence="11">
    <location>
        <position position="132"/>
    </location>
    <ligand>
        <name>NAD(+)</name>
        <dbReference type="ChEBI" id="CHEBI:57540"/>
    </ligand>
</feature>
<evidence type="ECO:0000256" key="1">
    <source>
        <dbReference type="ARBA" id="ARBA00007358"/>
    </source>
</evidence>
<dbReference type="RefSeq" id="WP_064210012.1">
    <property type="nucleotide sequence ID" value="NZ_CATLAD010000161.1"/>
</dbReference>
<feature type="binding site" evidence="9">
    <location>
        <position position="255"/>
    </location>
    <ligand>
        <name>glycerol</name>
        <dbReference type="ChEBI" id="CHEBI:17754"/>
    </ligand>
</feature>
<dbReference type="PIRSF" id="PIRSF000112">
    <property type="entry name" value="Glycerol_dehydrogenase"/>
    <property type="match status" value="1"/>
</dbReference>
<dbReference type="EMBL" id="PZHR01000067">
    <property type="protein sequence ID" value="PTK58091.1"/>
    <property type="molecule type" value="Genomic_DNA"/>
</dbReference>
<dbReference type="CDD" id="cd08170">
    <property type="entry name" value="GlyDH"/>
    <property type="match status" value="1"/>
</dbReference>
<dbReference type="InterPro" id="IPR016205">
    <property type="entry name" value="Glycerol_DH"/>
</dbReference>
<evidence type="ECO:0000256" key="3">
    <source>
        <dbReference type="ARBA" id="ARBA00023002"/>
    </source>
</evidence>
<gene>
    <name evidence="13" type="ORF">BUZ61_10680</name>
</gene>
<feature type="binding site" evidence="9">
    <location>
        <position position="172"/>
    </location>
    <ligand>
        <name>glycerol</name>
        <dbReference type="ChEBI" id="CHEBI:17754"/>
    </ligand>
</feature>
<keyword evidence="4 11" id="KW-0520">NAD</keyword>
<evidence type="ECO:0000256" key="2">
    <source>
        <dbReference type="ARBA" id="ARBA00022723"/>
    </source>
</evidence>
<feature type="binding site" evidence="11">
    <location>
        <position position="38"/>
    </location>
    <ligand>
        <name>NAD(+)</name>
        <dbReference type="ChEBI" id="CHEBI:57540"/>
    </ligand>
</feature>
<comment type="catalytic activity">
    <reaction evidence="8">
        <text>glycerol + NAD(+) = dihydroxyacetone + NADH + H(+)</text>
        <dbReference type="Rhea" id="RHEA:13769"/>
        <dbReference type="ChEBI" id="CHEBI:15378"/>
        <dbReference type="ChEBI" id="CHEBI:16016"/>
        <dbReference type="ChEBI" id="CHEBI:17754"/>
        <dbReference type="ChEBI" id="CHEBI:57540"/>
        <dbReference type="ChEBI" id="CHEBI:57945"/>
        <dbReference type="EC" id="1.1.1.6"/>
    </reaction>
</comment>
<comment type="pathway">
    <text evidence="5">Polyol metabolism; glycerol fermentation; glycerone phosphate from glycerol (oxidative route): step 1/2.</text>
</comment>
<evidence type="ECO:0000256" key="5">
    <source>
        <dbReference type="ARBA" id="ARBA00037918"/>
    </source>
</evidence>
<evidence type="ECO:0000256" key="8">
    <source>
        <dbReference type="ARBA" id="ARBA00049006"/>
    </source>
</evidence>
<evidence type="ECO:0000256" key="10">
    <source>
        <dbReference type="PIRSR" id="PIRSR000112-2"/>
    </source>
</evidence>
<protein>
    <recommendedName>
        <fullName evidence="7">Glycerol dehydrogenase</fullName>
        <ecNumber evidence="6">1.1.1.6</ecNumber>
    </recommendedName>
</protein>
<name>A0A2T4S8N8_9STAP</name>
<dbReference type="SUPFAM" id="SSF56796">
    <property type="entry name" value="Dehydroquinate synthase-like"/>
    <property type="match status" value="1"/>
</dbReference>
<feature type="binding site" evidence="11">
    <location>
        <begin position="95"/>
        <end position="99"/>
    </location>
    <ligand>
        <name>NAD(+)</name>
        <dbReference type="ChEBI" id="CHEBI:57540"/>
    </ligand>
</feature>
<dbReference type="Pfam" id="PF00465">
    <property type="entry name" value="Fe-ADH"/>
    <property type="match status" value="1"/>
</dbReference>
<dbReference type="PANTHER" id="PTHR43616">
    <property type="entry name" value="GLYCEROL DEHYDROGENASE"/>
    <property type="match status" value="1"/>
</dbReference>
<dbReference type="Gene3D" id="3.40.50.1970">
    <property type="match status" value="1"/>
</dbReference>
<dbReference type="AlphaFoldDB" id="A0A2T4S8N8"/>
<feature type="binding site" evidence="10">
    <location>
        <position position="122"/>
    </location>
    <ligand>
        <name>glycerol</name>
        <dbReference type="ChEBI" id="CHEBI:17754"/>
    </ligand>
</feature>
<feature type="binding site" evidence="11">
    <location>
        <position position="128"/>
    </location>
    <ligand>
        <name>NAD(+)</name>
        <dbReference type="ChEBI" id="CHEBI:57540"/>
    </ligand>
</feature>
<dbReference type="PROSITE" id="PS00913">
    <property type="entry name" value="ADH_IRON_1"/>
    <property type="match status" value="1"/>
</dbReference>
<proteinExistence type="inferred from homology"/>
<evidence type="ECO:0000313" key="13">
    <source>
        <dbReference type="EMBL" id="PTK58091.1"/>
    </source>
</evidence>
<keyword evidence="3" id="KW-0560">Oxidoreductase</keyword>
<sequence>MSRYVFQSPSRYIQGKGEIKNLANEVNKLGDSPLIISDSLVWSLTNKDINESFKSSDISYKYEEFNGEASENEIARLSQIAKENGINVIVGVGGGKTLDTAKAISDNLNSPVIIVPTTASTDAPTSALSVIYSDDGVFTGYRFYYKNPNVVLADSQIIVQAPVKLFAAGMSDALATLVEVKATLNRRGKTMVDGKPTLASLAIAEKAEETIFKYGKSAYFSAAQGIVTPQVESIIEANTLLSGLGFENGGLAAAHAIHNGFTALSGDIHKLGHGEKVAYGTLVQMVLENRPYEEIQKYIDFYKFLEMPTNLSNIHLQDASFEDLIKVGELAKDPNDTFSNLSDEFTAEDIAQAILAVNELSEGKAK</sequence>
<evidence type="ECO:0000313" key="14">
    <source>
        <dbReference type="Proteomes" id="UP000240400"/>
    </source>
</evidence>
<evidence type="ECO:0000256" key="6">
    <source>
        <dbReference type="ARBA" id="ARBA00039147"/>
    </source>
</evidence>
<dbReference type="Gene3D" id="1.20.1090.10">
    <property type="entry name" value="Dehydroquinate synthase-like - alpha domain"/>
    <property type="match status" value="1"/>
</dbReference>
<evidence type="ECO:0000256" key="11">
    <source>
        <dbReference type="PIRSR" id="PIRSR000112-3"/>
    </source>
</evidence>
<dbReference type="EC" id="1.1.1.6" evidence="6"/>
<dbReference type="NCBIfam" id="NF006941">
    <property type="entry name" value="PRK09423.1"/>
    <property type="match status" value="1"/>
</dbReference>
<keyword evidence="9" id="KW-0862">Zinc</keyword>
<dbReference type="InterPro" id="IPR018211">
    <property type="entry name" value="ADH_Fe_CS"/>
</dbReference>